<sequence>MTKYRVTADVDSATYGKGRLEAYLDEAEFIQYANLSDDEKLDFLKNKSAKVQLASDCVNENEVSHYQVNALSPREKVEGEQKPSEVKTIRKMRMNINGQDTGWVDVTDENEAQYNAIMDRMKDMHQKMTQEFNHFFQPFCECQGFHLESPFFAALDHKEDTAK</sequence>
<comment type="caution">
    <text evidence="1">The sequence shown here is derived from an EMBL/GenBank/DDBJ whole genome shotgun (WGS) entry which is preliminary data.</text>
</comment>
<dbReference type="AlphaFoldDB" id="A0A133XT67"/>
<dbReference type="Proteomes" id="UP000070422">
    <property type="component" value="Unassembled WGS sequence"/>
</dbReference>
<dbReference type="PATRIC" id="fig|87541.4.peg.1441"/>
<reference evidence="1 2" key="1">
    <citation type="submission" date="2016-01" db="EMBL/GenBank/DDBJ databases">
        <authorList>
            <person name="Oliw E.H."/>
        </authorList>
    </citation>
    <scope>NUCLEOTIDE SEQUENCE [LARGE SCALE GENOMIC DNA]</scope>
    <source>
        <strain evidence="1 2">KA00635</strain>
    </source>
</reference>
<dbReference type="STRING" id="87541.AWM71_05035"/>
<gene>
    <name evidence="1" type="ORF">HMPREF3187_01455</name>
</gene>
<protein>
    <submittedName>
        <fullName evidence="1">Uncharacterized protein</fullName>
    </submittedName>
</protein>
<accession>A0A133XT67</accession>
<name>A0A133XT67_9LACT</name>
<dbReference type="OrthoDB" id="2136369at2"/>
<proteinExistence type="predicted"/>
<evidence type="ECO:0000313" key="2">
    <source>
        <dbReference type="Proteomes" id="UP000070422"/>
    </source>
</evidence>
<dbReference type="EMBL" id="LSCQ01000083">
    <property type="protein sequence ID" value="KXB34142.1"/>
    <property type="molecule type" value="Genomic_DNA"/>
</dbReference>
<organism evidence="1 2">
    <name type="scientific">Aerococcus christensenii</name>
    <dbReference type="NCBI Taxonomy" id="87541"/>
    <lineage>
        <taxon>Bacteria</taxon>
        <taxon>Bacillati</taxon>
        <taxon>Bacillota</taxon>
        <taxon>Bacilli</taxon>
        <taxon>Lactobacillales</taxon>
        <taxon>Aerococcaceae</taxon>
        <taxon>Aerococcus</taxon>
    </lineage>
</organism>
<dbReference type="RefSeq" id="WP_060937159.1">
    <property type="nucleotide sequence ID" value="NZ_CP118095.1"/>
</dbReference>
<evidence type="ECO:0000313" key="1">
    <source>
        <dbReference type="EMBL" id="KXB34142.1"/>
    </source>
</evidence>